<reference evidence="1" key="1">
    <citation type="submission" date="2022-04" db="EMBL/GenBank/DDBJ databases">
        <title>Genome of the entomopathogenic fungus Entomophthora muscae.</title>
        <authorList>
            <person name="Elya C."/>
            <person name="Lovett B.R."/>
            <person name="Lee E."/>
            <person name="Macias A.M."/>
            <person name="Hajek A.E."/>
            <person name="De Bivort B.L."/>
            <person name="Kasson M.T."/>
            <person name="De Fine Licht H.H."/>
            <person name="Stajich J.E."/>
        </authorList>
    </citation>
    <scope>NUCLEOTIDE SEQUENCE</scope>
    <source>
        <strain evidence="1">Berkeley</strain>
    </source>
</reference>
<evidence type="ECO:0000313" key="1">
    <source>
        <dbReference type="EMBL" id="KAJ9075964.1"/>
    </source>
</evidence>
<dbReference type="EMBL" id="QTSX02002343">
    <property type="protein sequence ID" value="KAJ9075964.1"/>
    <property type="molecule type" value="Genomic_DNA"/>
</dbReference>
<protein>
    <submittedName>
        <fullName evidence="1">Uncharacterized protein</fullName>
    </submittedName>
</protein>
<name>A0ACC2TMU7_9FUNG</name>
<organism evidence="1 2">
    <name type="scientific">Entomophthora muscae</name>
    <dbReference type="NCBI Taxonomy" id="34485"/>
    <lineage>
        <taxon>Eukaryota</taxon>
        <taxon>Fungi</taxon>
        <taxon>Fungi incertae sedis</taxon>
        <taxon>Zoopagomycota</taxon>
        <taxon>Entomophthoromycotina</taxon>
        <taxon>Entomophthoromycetes</taxon>
        <taxon>Entomophthorales</taxon>
        <taxon>Entomophthoraceae</taxon>
        <taxon>Entomophthora</taxon>
    </lineage>
</organism>
<comment type="caution">
    <text evidence="1">The sequence shown here is derived from an EMBL/GenBank/DDBJ whole genome shotgun (WGS) entry which is preliminary data.</text>
</comment>
<gene>
    <name evidence="1" type="ORF">DSO57_1030693</name>
</gene>
<dbReference type="Proteomes" id="UP001165960">
    <property type="component" value="Unassembled WGS sequence"/>
</dbReference>
<keyword evidence="2" id="KW-1185">Reference proteome</keyword>
<sequence length="145" mass="15249">MAVEATAASLLPWADASTPLLELIAQLQVLTVSSNLTNKPLLSAVKSVKNLIAVLEFPVETDIEPTCPTGSIVAPAPKPTPTQPAPTQELSSMLPISVTKYKLCRVSASPPTTAPSLCVLELDLSPNQTPVVKEVITPPCPKRTT</sequence>
<evidence type="ECO:0000313" key="2">
    <source>
        <dbReference type="Proteomes" id="UP001165960"/>
    </source>
</evidence>
<proteinExistence type="predicted"/>
<accession>A0ACC2TMU7</accession>